<comment type="caution">
    <text evidence="2">The sequence shown here is derived from an EMBL/GenBank/DDBJ whole genome shotgun (WGS) entry which is preliminary data.</text>
</comment>
<evidence type="ECO:0000256" key="1">
    <source>
        <dbReference type="SAM" id="MobiDB-lite"/>
    </source>
</evidence>
<protein>
    <submittedName>
        <fullName evidence="2">Uncharacterized protein</fullName>
    </submittedName>
</protein>
<feature type="region of interest" description="Disordered" evidence="1">
    <location>
        <begin position="238"/>
        <end position="278"/>
    </location>
</feature>
<evidence type="ECO:0000313" key="3">
    <source>
        <dbReference type="Proteomes" id="UP001152747"/>
    </source>
</evidence>
<gene>
    <name evidence="2" type="ORF">CAMP_LOCUS9405</name>
</gene>
<feature type="compositionally biased region" description="Low complexity" evidence="1">
    <location>
        <begin position="128"/>
        <end position="138"/>
    </location>
</feature>
<name>A0A9P1N1T7_9PELO</name>
<keyword evidence="3" id="KW-1185">Reference proteome</keyword>
<dbReference type="Proteomes" id="UP001152747">
    <property type="component" value="Unassembled WGS sequence"/>
</dbReference>
<dbReference type="AlphaFoldDB" id="A0A9P1N1T7"/>
<dbReference type="EMBL" id="CANHGI010000003">
    <property type="protein sequence ID" value="CAI5446768.1"/>
    <property type="molecule type" value="Genomic_DNA"/>
</dbReference>
<sequence length="278" mass="31831">MDDGSQESLKFVDSQSDDIEIEREILILERDIRQQKESSLNAKTSITFDQLRKIHTISQYLGALKEPFFDRICRAAEIQRASLKNRLKQNKERFDPPSKLGVFDSQSSLTDSQFTLTPTTIHTLLNTSSSSSCSGSGSIREEPQNDLRFPPNRQFDLLSLGFSYFELRGFLDVFENFKNENPEISSKNQLIPLFSNYVSINSPENLKNIGMAFNLLELGNSVQDLRGLVKFRPNHLDSSDSTIDDDISPPKRRKLSPKIEEEEEEVEESQENQEEDQE</sequence>
<feature type="region of interest" description="Disordered" evidence="1">
    <location>
        <begin position="127"/>
        <end position="147"/>
    </location>
</feature>
<organism evidence="2 3">
    <name type="scientific">Caenorhabditis angaria</name>
    <dbReference type="NCBI Taxonomy" id="860376"/>
    <lineage>
        <taxon>Eukaryota</taxon>
        <taxon>Metazoa</taxon>
        <taxon>Ecdysozoa</taxon>
        <taxon>Nematoda</taxon>
        <taxon>Chromadorea</taxon>
        <taxon>Rhabditida</taxon>
        <taxon>Rhabditina</taxon>
        <taxon>Rhabditomorpha</taxon>
        <taxon>Rhabditoidea</taxon>
        <taxon>Rhabditidae</taxon>
        <taxon>Peloderinae</taxon>
        <taxon>Caenorhabditis</taxon>
    </lineage>
</organism>
<proteinExistence type="predicted"/>
<dbReference type="OrthoDB" id="5854472at2759"/>
<evidence type="ECO:0000313" key="2">
    <source>
        <dbReference type="EMBL" id="CAI5446768.1"/>
    </source>
</evidence>
<feature type="compositionally biased region" description="Acidic residues" evidence="1">
    <location>
        <begin position="260"/>
        <end position="278"/>
    </location>
</feature>
<accession>A0A9P1N1T7</accession>
<reference evidence="2" key="1">
    <citation type="submission" date="2022-11" db="EMBL/GenBank/DDBJ databases">
        <authorList>
            <person name="Kikuchi T."/>
        </authorList>
    </citation>
    <scope>NUCLEOTIDE SEQUENCE</scope>
    <source>
        <strain evidence="2">PS1010</strain>
    </source>
</reference>